<evidence type="ECO:0000256" key="5">
    <source>
        <dbReference type="ARBA" id="ARBA00023187"/>
    </source>
</evidence>
<accession>A0A0G4IHW0</accession>
<dbReference type="STRING" id="37360.A0A0G4IHW0"/>
<organism evidence="10 12">
    <name type="scientific">Plasmodiophora brassicae</name>
    <name type="common">Clubroot disease agent</name>
    <dbReference type="NCBI Taxonomy" id="37360"/>
    <lineage>
        <taxon>Eukaryota</taxon>
        <taxon>Sar</taxon>
        <taxon>Rhizaria</taxon>
        <taxon>Endomyxa</taxon>
        <taxon>Phytomyxea</taxon>
        <taxon>Plasmodiophorida</taxon>
        <taxon>Plasmodiophoridae</taxon>
        <taxon>Plasmodiophora</taxon>
    </lineage>
</organism>
<dbReference type="AlphaFoldDB" id="A0A0G4IHW0"/>
<dbReference type="OrthoDB" id="3881at2759"/>
<gene>
    <name evidence="10" type="ORF">PBRA_003581</name>
    <name evidence="11" type="ORF">PLBR_LOCUS5947</name>
</gene>
<dbReference type="Gene3D" id="2.30.30.140">
    <property type="match status" value="1"/>
</dbReference>
<comment type="subcellular location">
    <subcellularLocation>
        <location evidence="1 7">Nucleus</location>
    </subcellularLocation>
</comment>
<dbReference type="GO" id="GO:0005681">
    <property type="term" value="C:spliceosomal complex"/>
    <property type="evidence" value="ECO:0007669"/>
    <property type="project" value="UniProtKB-KW"/>
</dbReference>
<keyword evidence="3 7" id="KW-0507">mRNA processing</keyword>
<comment type="similarity">
    <text evidence="2 7">Belongs to the PRP38 family.</text>
</comment>
<name>A0A0G4IHW0_PLABS</name>
<proteinExistence type="inferred from homology"/>
<dbReference type="EMBL" id="OVEO01000010">
    <property type="protein sequence ID" value="SPQ98732.1"/>
    <property type="molecule type" value="Genomic_DNA"/>
</dbReference>
<dbReference type="Pfam" id="PF03371">
    <property type="entry name" value="PRP38"/>
    <property type="match status" value="1"/>
</dbReference>
<evidence type="ECO:0000313" key="11">
    <source>
        <dbReference type="EMBL" id="SPQ98732.1"/>
    </source>
</evidence>
<dbReference type="GO" id="GO:0000398">
    <property type="term" value="P:mRNA splicing, via spliceosome"/>
    <property type="evidence" value="ECO:0007669"/>
    <property type="project" value="UniProtKB-UniRule"/>
</dbReference>
<keyword evidence="12" id="KW-1185">Reference proteome</keyword>
<feature type="domain" description="Tudor" evidence="9">
    <location>
        <begin position="351"/>
        <end position="410"/>
    </location>
</feature>
<evidence type="ECO:0000313" key="13">
    <source>
        <dbReference type="Proteomes" id="UP000290189"/>
    </source>
</evidence>
<evidence type="ECO:0000256" key="1">
    <source>
        <dbReference type="ARBA" id="ARBA00004123"/>
    </source>
</evidence>
<evidence type="ECO:0000256" key="3">
    <source>
        <dbReference type="ARBA" id="ARBA00022664"/>
    </source>
</evidence>
<feature type="compositionally biased region" description="Pro residues" evidence="8">
    <location>
        <begin position="53"/>
        <end position="63"/>
    </location>
</feature>
<dbReference type="InterPro" id="IPR002999">
    <property type="entry name" value="Tudor"/>
</dbReference>
<dbReference type="Proteomes" id="UP000039324">
    <property type="component" value="Unassembled WGS sequence"/>
</dbReference>
<feature type="compositionally biased region" description="Basic and acidic residues" evidence="8">
    <location>
        <begin position="419"/>
        <end position="453"/>
    </location>
</feature>
<keyword evidence="4 7" id="KW-0747">Spliceosome</keyword>
<keyword evidence="5 7" id="KW-0508">mRNA splicing</keyword>
<feature type="compositionally biased region" description="Low complexity" evidence="8">
    <location>
        <begin position="43"/>
        <end position="52"/>
    </location>
</feature>
<feature type="compositionally biased region" description="Polar residues" evidence="8">
    <location>
        <begin position="113"/>
        <end position="122"/>
    </location>
</feature>
<feature type="region of interest" description="Disordered" evidence="8">
    <location>
        <begin position="397"/>
        <end position="527"/>
    </location>
</feature>
<evidence type="ECO:0000256" key="2">
    <source>
        <dbReference type="ARBA" id="ARBA00006164"/>
    </source>
</evidence>
<protein>
    <recommendedName>
        <fullName evidence="7">Pre-mRNA-splicing factor 38</fullName>
    </recommendedName>
</protein>
<feature type="compositionally biased region" description="Low complexity" evidence="8">
    <location>
        <begin position="486"/>
        <end position="498"/>
    </location>
</feature>
<evidence type="ECO:0000256" key="4">
    <source>
        <dbReference type="ARBA" id="ARBA00022728"/>
    </source>
</evidence>
<dbReference type="SUPFAM" id="SSF63748">
    <property type="entry name" value="Tudor/PWWP/MBT"/>
    <property type="match status" value="1"/>
</dbReference>
<dbReference type="PROSITE" id="PS50304">
    <property type="entry name" value="TUDOR"/>
    <property type="match status" value="1"/>
</dbReference>
<evidence type="ECO:0000313" key="10">
    <source>
        <dbReference type="EMBL" id="CEO94769.1"/>
    </source>
</evidence>
<keyword evidence="6 7" id="KW-0539">Nucleus</keyword>
<dbReference type="InterPro" id="IPR005037">
    <property type="entry name" value="PRP38"/>
</dbReference>
<feature type="region of interest" description="Disordered" evidence="8">
    <location>
        <begin position="43"/>
        <end position="66"/>
    </location>
</feature>
<dbReference type="OMA" id="CKATMSI"/>
<evidence type="ECO:0000256" key="7">
    <source>
        <dbReference type="RuleBase" id="RU367025"/>
    </source>
</evidence>
<feature type="compositionally biased region" description="Basic and acidic residues" evidence="8">
    <location>
        <begin position="475"/>
        <end position="485"/>
    </location>
</feature>
<dbReference type="PANTHER" id="PTHR23142">
    <property type="entry name" value="PRE-MRNA-SPLICING FACTOR 38A-RELATED"/>
    <property type="match status" value="1"/>
</dbReference>
<reference evidence="10 12" key="1">
    <citation type="submission" date="2015-02" db="EMBL/GenBank/DDBJ databases">
        <authorList>
            <person name="Chooi Y.-H."/>
        </authorList>
    </citation>
    <scope>NUCLEOTIDE SEQUENCE [LARGE SCALE GENOMIC DNA]</scope>
    <source>
        <strain evidence="10">E3</strain>
    </source>
</reference>
<feature type="region of interest" description="Disordered" evidence="8">
    <location>
        <begin position="113"/>
        <end position="135"/>
    </location>
</feature>
<keyword evidence="11" id="KW-0496">Mitochondrion</keyword>
<evidence type="ECO:0000313" key="12">
    <source>
        <dbReference type="Proteomes" id="UP000039324"/>
    </source>
</evidence>
<evidence type="ECO:0000256" key="6">
    <source>
        <dbReference type="ARBA" id="ARBA00023242"/>
    </source>
</evidence>
<dbReference type="Proteomes" id="UP000290189">
    <property type="component" value="Unassembled WGS sequence"/>
</dbReference>
<comment type="function">
    <text evidence="7">Required for pre-mRNA splicing.</text>
</comment>
<reference evidence="11 13" key="2">
    <citation type="submission" date="2018-03" db="EMBL/GenBank/DDBJ databases">
        <authorList>
            <person name="Fogelqvist J."/>
        </authorList>
    </citation>
    <scope>NUCLEOTIDE SEQUENCE [LARGE SCALE GENOMIC DNA]</scope>
</reference>
<evidence type="ECO:0000259" key="9">
    <source>
        <dbReference type="PROSITE" id="PS50304"/>
    </source>
</evidence>
<sequence length="527" mass="58913">MHTRARVEQAVWTVGCGGLGTATEFRIRLVMMYGGYGYGQQQQQQYPAQQQAYPPPPPPPPPVGWDAGVPQQPLVMGAAAAWDPSLAYMNAQYGPAFDMSMYAEYRTPDGSSYNYTQNAQSDSETDEEVDDAKAAEQVPKAVRGNRKAIVDMLCDAHFNFNNILATNILSSEYFKDLFQYRRFHEVLNEVRNKVTHLEALTIGQTRLPSTAFCLLYKLLTMKLTVRQMGAMLSDTKPPFMRGIALLYLRFVHPPKKLWAWFAPLLDDTTEFSPSGPSAPTCTLGEFAKRLLLDLNYPGTILPRIPIPVHREYKKLILTASGSYRTVEPVFDADDDDGASEAGVADSSDPMRIPVGTEVRAQYYNDGKYYDAVVEEVLPNGRYRVSFVDYDGEQAEVRSQSIKLMTDRRPPSVQSRRRERRGEGGSRMHAEKKVEEAIRRQERESALAHGKDYASRPASCKATMSINEHKRRRSRSPHERRREVVKRVAAPAPTTTAPAPAAPGPPRKADVSAKQAELLAKYGDASAR</sequence>
<evidence type="ECO:0000256" key="8">
    <source>
        <dbReference type="SAM" id="MobiDB-lite"/>
    </source>
</evidence>
<geneLocation type="mitochondrion" evidence="11"/>
<dbReference type="EMBL" id="CDSF01000002">
    <property type="protein sequence ID" value="CEO94769.1"/>
    <property type="molecule type" value="Genomic_DNA"/>
</dbReference>
<dbReference type="SMART" id="SM00333">
    <property type="entry name" value="TUDOR"/>
    <property type="match status" value="1"/>
</dbReference>